<feature type="coiled-coil region" evidence="1">
    <location>
        <begin position="231"/>
        <end position="286"/>
    </location>
</feature>
<dbReference type="InterPro" id="IPR011029">
    <property type="entry name" value="DEATH-like_dom_sf"/>
</dbReference>
<dbReference type="Pfam" id="PF00619">
    <property type="entry name" value="CARD"/>
    <property type="match status" value="1"/>
</dbReference>
<name>A0ABD3Y396_SINWO</name>
<evidence type="ECO:0000256" key="1">
    <source>
        <dbReference type="SAM" id="Coils"/>
    </source>
</evidence>
<dbReference type="Gene3D" id="1.10.533.10">
    <property type="entry name" value="Death Domain, Fas"/>
    <property type="match status" value="1"/>
</dbReference>
<dbReference type="InterPro" id="IPR001315">
    <property type="entry name" value="CARD"/>
</dbReference>
<feature type="domain" description="CARD" evidence="2">
    <location>
        <begin position="1"/>
        <end position="91"/>
    </location>
</feature>
<dbReference type="SUPFAM" id="SSF47986">
    <property type="entry name" value="DEATH domain"/>
    <property type="match status" value="1"/>
</dbReference>
<dbReference type="PROSITE" id="PS50209">
    <property type="entry name" value="CARD"/>
    <property type="match status" value="1"/>
</dbReference>
<dbReference type="AlphaFoldDB" id="A0ABD3Y396"/>
<dbReference type="EMBL" id="JBJQND010000001">
    <property type="protein sequence ID" value="KAL3892165.1"/>
    <property type="molecule type" value="Genomic_DNA"/>
</dbReference>
<protein>
    <recommendedName>
        <fullName evidence="2">CARD domain-containing protein</fullName>
    </recommendedName>
</protein>
<dbReference type="Proteomes" id="UP001634394">
    <property type="component" value="Unassembled WGS sequence"/>
</dbReference>
<evidence type="ECO:0000313" key="3">
    <source>
        <dbReference type="EMBL" id="KAL3892165.1"/>
    </source>
</evidence>
<dbReference type="CDD" id="cd01671">
    <property type="entry name" value="CARD"/>
    <property type="match status" value="1"/>
</dbReference>
<organism evidence="3 4">
    <name type="scientific">Sinanodonta woodiana</name>
    <name type="common">Chinese pond mussel</name>
    <name type="synonym">Anodonta woodiana</name>
    <dbReference type="NCBI Taxonomy" id="1069815"/>
    <lineage>
        <taxon>Eukaryota</taxon>
        <taxon>Metazoa</taxon>
        <taxon>Spiralia</taxon>
        <taxon>Lophotrochozoa</taxon>
        <taxon>Mollusca</taxon>
        <taxon>Bivalvia</taxon>
        <taxon>Autobranchia</taxon>
        <taxon>Heteroconchia</taxon>
        <taxon>Palaeoheterodonta</taxon>
        <taxon>Unionida</taxon>
        <taxon>Unionoidea</taxon>
        <taxon>Unionidae</taxon>
        <taxon>Unioninae</taxon>
        <taxon>Sinanodonta</taxon>
    </lineage>
</organism>
<comment type="caution">
    <text evidence="3">The sequence shown here is derived from an EMBL/GenBank/DDBJ whole genome shotgun (WGS) entry which is preliminary data.</text>
</comment>
<evidence type="ECO:0000313" key="4">
    <source>
        <dbReference type="Proteomes" id="UP001634394"/>
    </source>
</evidence>
<keyword evidence="4" id="KW-1185">Reference proteome</keyword>
<proteinExistence type="predicted"/>
<reference evidence="3 4" key="1">
    <citation type="submission" date="2024-11" db="EMBL/GenBank/DDBJ databases">
        <title>Chromosome-level genome assembly of the freshwater bivalve Anodonta woodiana.</title>
        <authorList>
            <person name="Chen X."/>
        </authorList>
    </citation>
    <scope>NUCLEOTIDE SEQUENCE [LARGE SCALE GENOMIC DNA]</scope>
    <source>
        <strain evidence="3">MN2024</strain>
        <tissue evidence="3">Gills</tissue>
    </source>
</reference>
<gene>
    <name evidence="3" type="ORF">ACJMK2_004399</name>
</gene>
<dbReference type="SMART" id="SM00114">
    <property type="entry name" value="CARD"/>
    <property type="match status" value="1"/>
</dbReference>
<evidence type="ECO:0000259" key="2">
    <source>
        <dbReference type="PROSITE" id="PS50209"/>
    </source>
</evidence>
<accession>A0ABD3Y396</accession>
<keyword evidence="1" id="KW-0175">Coiled coil</keyword>
<sequence>MNIHQKKALQKMHADLCDTLDFDADLEANIVQYGLFSDDKIEAIKAENTNKRRIQRMLKALKCRGPTAFTKFIICIQDHYPWLADRLRTSYEQEVNNRAPSSADLVLKRNVELFMQHKLGDNNKLNKQVKQEISNFLLLHLRYHPHPFSHDSHSENHEQEILKKVFSMLTKEKSNGESTDTFRVLEEVSLDMIASEISRMYEQLKSVEMQLDYYKTLDTTRSLDEIVKDLAAQNEFKLKTTQDEITRLEREIRQKDRTIQDQSKKLEQLNSQIQELKMMCQHLKQMNSHQQRNTPSKSNDFENVALEGCDLGHEEAPNTSTSSYLLNEEAPNTSARSTDTKHRTKLPSIHPEKYIRSKKKRGQPEWKSCPNGIGTYTQPSTHHRMWKY</sequence>